<sequence length="238" mass="25232">MSEFDLLVDQAWPAPHRVAAGGWVYRHAGGVTKRANSVLALGDRTDLGKAIDEAETFYADLGRPCVFSIGAGATPGLDAELESRGYRLVDPTLVMARPSVSVEGAAGPALASEPSPEWLDTWWRVDGGRHPEGQDISAKAWAARILTGVPAAYASLGAAAVGRGVLQGEWLGIYCMAVVPEARRRGLGASVLRGLLGWGAEAGASRAYLVVTEANQGARALYERAGFTVAARYHYRVR</sequence>
<keyword evidence="2 4" id="KW-0012">Acyltransferase</keyword>
<evidence type="ECO:0000313" key="5">
    <source>
        <dbReference type="Proteomes" id="UP001602013"/>
    </source>
</evidence>
<reference evidence="4 5" key="1">
    <citation type="submission" date="2024-10" db="EMBL/GenBank/DDBJ databases">
        <title>The Natural Products Discovery Center: Release of the First 8490 Sequenced Strains for Exploring Actinobacteria Biosynthetic Diversity.</title>
        <authorList>
            <person name="Kalkreuter E."/>
            <person name="Kautsar S.A."/>
            <person name="Yang D."/>
            <person name="Bader C.D."/>
            <person name="Teijaro C.N."/>
            <person name="Fluegel L."/>
            <person name="Davis C.M."/>
            <person name="Simpson J.R."/>
            <person name="Lauterbach L."/>
            <person name="Steele A.D."/>
            <person name="Gui C."/>
            <person name="Meng S."/>
            <person name="Li G."/>
            <person name="Viehrig K."/>
            <person name="Ye F."/>
            <person name="Su P."/>
            <person name="Kiefer A.F."/>
            <person name="Nichols A."/>
            <person name="Cepeda A.J."/>
            <person name="Yan W."/>
            <person name="Fan B."/>
            <person name="Jiang Y."/>
            <person name="Adhikari A."/>
            <person name="Zheng C.-J."/>
            <person name="Schuster L."/>
            <person name="Cowan T.M."/>
            <person name="Smanski M.J."/>
            <person name="Chevrette M.G."/>
            <person name="De Carvalho L.P.S."/>
            <person name="Shen B."/>
        </authorList>
    </citation>
    <scope>NUCLEOTIDE SEQUENCE [LARGE SCALE GENOMIC DNA]</scope>
    <source>
        <strain evidence="4 5">NPDC002173</strain>
    </source>
</reference>
<name>A0ABW6SRT6_9ACTN</name>
<accession>A0ABW6SRT6</accession>
<dbReference type="Gene3D" id="3.40.630.30">
    <property type="match status" value="1"/>
</dbReference>
<dbReference type="InterPro" id="IPR056935">
    <property type="entry name" value="Rv0428c-like_C"/>
</dbReference>
<dbReference type="InterPro" id="IPR000182">
    <property type="entry name" value="GNAT_dom"/>
</dbReference>
<dbReference type="Proteomes" id="UP001602013">
    <property type="component" value="Unassembled WGS sequence"/>
</dbReference>
<dbReference type="GO" id="GO:0016746">
    <property type="term" value="F:acyltransferase activity"/>
    <property type="evidence" value="ECO:0007669"/>
    <property type="project" value="UniProtKB-KW"/>
</dbReference>
<protein>
    <submittedName>
        <fullName evidence="4">GNAT family N-acetyltransferase</fullName>
        <ecNumber evidence="4">2.3.1.-</ecNumber>
    </submittedName>
</protein>
<dbReference type="PANTHER" id="PTHR43420">
    <property type="entry name" value="ACETYLTRANSFERASE"/>
    <property type="match status" value="1"/>
</dbReference>
<gene>
    <name evidence="4" type="ORF">ACFYXI_18585</name>
</gene>
<evidence type="ECO:0000256" key="2">
    <source>
        <dbReference type="ARBA" id="ARBA00023315"/>
    </source>
</evidence>
<keyword evidence="1 4" id="KW-0808">Transferase</keyword>
<dbReference type="SUPFAM" id="SSF55729">
    <property type="entry name" value="Acyl-CoA N-acyltransferases (Nat)"/>
    <property type="match status" value="1"/>
</dbReference>
<dbReference type="RefSeq" id="WP_387412640.1">
    <property type="nucleotide sequence ID" value="NZ_JBIASD010000011.1"/>
</dbReference>
<dbReference type="CDD" id="cd04301">
    <property type="entry name" value="NAT_SF"/>
    <property type="match status" value="1"/>
</dbReference>
<keyword evidence="5" id="KW-1185">Reference proteome</keyword>
<evidence type="ECO:0000259" key="3">
    <source>
        <dbReference type="PROSITE" id="PS51186"/>
    </source>
</evidence>
<evidence type="ECO:0000256" key="1">
    <source>
        <dbReference type="ARBA" id="ARBA00022679"/>
    </source>
</evidence>
<comment type="caution">
    <text evidence="4">The sequence shown here is derived from an EMBL/GenBank/DDBJ whole genome shotgun (WGS) entry which is preliminary data.</text>
</comment>
<dbReference type="InterPro" id="IPR016181">
    <property type="entry name" value="Acyl_CoA_acyltransferase"/>
</dbReference>
<organism evidence="4 5">
    <name type="scientific">Microtetraspora malaysiensis</name>
    <dbReference type="NCBI Taxonomy" id="161358"/>
    <lineage>
        <taxon>Bacteria</taxon>
        <taxon>Bacillati</taxon>
        <taxon>Actinomycetota</taxon>
        <taxon>Actinomycetes</taxon>
        <taxon>Streptosporangiales</taxon>
        <taxon>Streptosporangiaceae</taxon>
        <taxon>Microtetraspora</taxon>
    </lineage>
</organism>
<proteinExistence type="predicted"/>
<dbReference type="PROSITE" id="PS51186">
    <property type="entry name" value="GNAT"/>
    <property type="match status" value="1"/>
</dbReference>
<dbReference type="EC" id="2.3.1.-" evidence="4"/>
<dbReference type="Pfam" id="PF24553">
    <property type="entry name" value="Rv0428c_C"/>
    <property type="match status" value="1"/>
</dbReference>
<dbReference type="EMBL" id="JBIASD010000011">
    <property type="protein sequence ID" value="MFF3667608.1"/>
    <property type="molecule type" value="Genomic_DNA"/>
</dbReference>
<dbReference type="InterPro" id="IPR050680">
    <property type="entry name" value="YpeA/RimI_acetyltransf"/>
</dbReference>
<evidence type="ECO:0000313" key="4">
    <source>
        <dbReference type="EMBL" id="MFF3667608.1"/>
    </source>
</evidence>
<feature type="domain" description="N-acetyltransferase" evidence="3">
    <location>
        <begin position="109"/>
        <end position="238"/>
    </location>
</feature>
<dbReference type="PANTHER" id="PTHR43420:SF44">
    <property type="entry name" value="ACETYLTRANSFERASE YPEA"/>
    <property type="match status" value="1"/>
</dbReference>